<reference evidence="1 2" key="1">
    <citation type="submission" date="2013-01" db="EMBL/GenBank/DDBJ databases">
        <authorList>
            <person name="Harkins D.M."/>
            <person name="Durkin A.S."/>
            <person name="Brinkac L.M."/>
            <person name="Haft D.H."/>
            <person name="Selengut J.D."/>
            <person name="Sanka R."/>
            <person name="DePew J."/>
            <person name="Purushe J."/>
            <person name="Whelen A.C."/>
            <person name="Vinetz J.M."/>
            <person name="Sutton G.G."/>
            <person name="Nierman W.C."/>
            <person name="Fouts D.E."/>
        </authorList>
    </citation>
    <scope>NUCLEOTIDE SEQUENCE [LARGE SCALE GENOMIC DNA]</scope>
    <source>
        <strain evidence="1 2">2007001578</strain>
    </source>
</reference>
<organism evidence="1 2">
    <name type="scientific">Leptospira noguchii str. 2007001578</name>
    <dbReference type="NCBI Taxonomy" id="1049974"/>
    <lineage>
        <taxon>Bacteria</taxon>
        <taxon>Pseudomonadati</taxon>
        <taxon>Spirochaetota</taxon>
        <taxon>Spirochaetia</taxon>
        <taxon>Leptospirales</taxon>
        <taxon>Leptospiraceae</taxon>
        <taxon>Leptospira</taxon>
    </lineage>
</organism>
<evidence type="ECO:0000313" key="1">
    <source>
        <dbReference type="EMBL" id="EMM99753.1"/>
    </source>
</evidence>
<protein>
    <submittedName>
        <fullName evidence="1">Uncharacterized protein</fullName>
    </submittedName>
</protein>
<dbReference type="Proteomes" id="UP000012099">
    <property type="component" value="Unassembled WGS sequence"/>
</dbReference>
<evidence type="ECO:0000313" key="2">
    <source>
        <dbReference type="Proteomes" id="UP000012099"/>
    </source>
</evidence>
<name>A0ABP2T5Z2_9LEPT</name>
<proteinExistence type="predicted"/>
<sequence length="48" mass="5716">MMRTSGKLLNSRCDLIYEKSSISLEISKVLSFNFFRNLERVLYHFKLS</sequence>
<comment type="caution">
    <text evidence="1">The sequence shown here is derived from an EMBL/GenBank/DDBJ whole genome shotgun (WGS) entry which is preliminary data.</text>
</comment>
<gene>
    <name evidence="1" type="ORF">LEP1GSC035_2891</name>
</gene>
<dbReference type="EMBL" id="AHMH02000109">
    <property type="protein sequence ID" value="EMM99753.1"/>
    <property type="molecule type" value="Genomic_DNA"/>
</dbReference>
<accession>A0ABP2T5Z2</accession>
<keyword evidence="2" id="KW-1185">Reference proteome</keyword>